<dbReference type="GO" id="GO:0046872">
    <property type="term" value="F:metal ion binding"/>
    <property type="evidence" value="ECO:0007669"/>
    <property type="project" value="UniProtKB-KW"/>
</dbReference>
<dbReference type="GO" id="GO:0051539">
    <property type="term" value="F:4 iron, 4 sulfur cluster binding"/>
    <property type="evidence" value="ECO:0007669"/>
    <property type="project" value="UniProtKB-UniRule"/>
</dbReference>
<dbReference type="SMART" id="SM00729">
    <property type="entry name" value="Elp3"/>
    <property type="match status" value="1"/>
</dbReference>
<dbReference type="InterPro" id="IPR005839">
    <property type="entry name" value="Methylthiotransferase"/>
</dbReference>
<evidence type="ECO:0000256" key="10">
    <source>
        <dbReference type="ARBA" id="ARBA00033765"/>
    </source>
</evidence>
<feature type="binding site" evidence="14">
    <location>
        <position position="48"/>
    </location>
    <ligand>
        <name>[4Fe-4S] cluster</name>
        <dbReference type="ChEBI" id="CHEBI:49883"/>
        <label>1</label>
    </ligand>
</feature>
<evidence type="ECO:0000256" key="9">
    <source>
        <dbReference type="ARBA" id="ARBA00023014"/>
    </source>
</evidence>
<organism evidence="18">
    <name type="scientific">Rickettsia oklahomensis</name>
    <dbReference type="NCBI Taxonomy" id="3141789"/>
    <lineage>
        <taxon>Bacteria</taxon>
        <taxon>Pseudomonadati</taxon>
        <taxon>Pseudomonadota</taxon>
        <taxon>Alphaproteobacteria</taxon>
        <taxon>Rickettsiales</taxon>
        <taxon>Rickettsiaceae</taxon>
        <taxon>Rickettsieae</taxon>
        <taxon>Rickettsia</taxon>
        <taxon>belli group</taxon>
    </lineage>
</organism>
<evidence type="ECO:0000256" key="11">
    <source>
        <dbReference type="ARBA" id="ARBA00050926"/>
    </source>
</evidence>
<dbReference type="PROSITE" id="PS51918">
    <property type="entry name" value="RADICAL_SAM"/>
    <property type="match status" value="1"/>
</dbReference>
<dbReference type="PANTHER" id="PTHR43020">
    <property type="entry name" value="CDK5 REGULATORY SUBUNIT-ASSOCIATED PROTEIN 1"/>
    <property type="match status" value="1"/>
</dbReference>
<comment type="subcellular location">
    <subcellularLocation>
        <location evidence="14">Cytoplasm</location>
    </subcellularLocation>
</comment>
<dbReference type="Gene3D" id="3.80.30.20">
    <property type="entry name" value="tm_1862 like domain"/>
    <property type="match status" value="1"/>
</dbReference>
<name>A0AAU7BZT2_9RICK</name>
<evidence type="ECO:0000256" key="7">
    <source>
        <dbReference type="ARBA" id="ARBA00022723"/>
    </source>
</evidence>
<evidence type="ECO:0000259" key="15">
    <source>
        <dbReference type="PROSITE" id="PS50926"/>
    </source>
</evidence>
<accession>A0AAU7BZT2</accession>
<protein>
    <recommendedName>
        <fullName evidence="10 14">tRNA-2-methylthio-N(6)-dimethylallyladenosine synthase</fullName>
        <ecNumber evidence="10 14">2.8.4.3</ecNumber>
    </recommendedName>
    <alternativeName>
        <fullName evidence="14">(Dimethylallyl)adenosine tRNA methylthiotransferase MiaB</fullName>
    </alternativeName>
    <alternativeName>
        <fullName evidence="14">tRNA-i(6)A37 methylthiotransferase</fullName>
    </alternativeName>
</protein>
<dbReference type="EMBL" id="CP157197">
    <property type="protein sequence ID" value="XBG66488.1"/>
    <property type="molecule type" value="Genomic_DNA"/>
</dbReference>
<dbReference type="RefSeq" id="WP_347939106.1">
    <property type="nucleotide sequence ID" value="NZ_CP157197.1"/>
</dbReference>
<dbReference type="InterPro" id="IPR002792">
    <property type="entry name" value="TRAM_dom"/>
</dbReference>
<keyword evidence="4 14" id="KW-0808">Transferase</keyword>
<dbReference type="SFLD" id="SFLDS00029">
    <property type="entry name" value="Radical_SAM"/>
    <property type="match status" value="1"/>
</dbReference>
<sequence length="450" mass="51329">MSKKLYIKTYGCQMNVYDSVKMKDLLYPFGYEFTDNIEEADVIILNTCHIREKAAEKTYSELGRIKKLQDMRKNQGLSSAIIIVAGCVAQAEGEEIFTRTPYVDIVVGPQSYYNLPQLISKVVRHEKHLIDLDFVEEAKFDQLPEQLYPQGASAFISVQEGCDKFCTFCVVPYTRGAEFSRNIEQVYREALKLVSSGAKEIMLLGQNVNAYHGKDVDDKTFSLADLIRHLAQIPNLERLRYTTSHPIDMTDDLIKLHGTEPKLMPFLHLPIQSGSNKILKAMNRKHDREYYFDIINRLRAARPDIVFSSDFIVGFPGETDEDFEDTLDLVSKIKYGQCYSFKYSPRPGTPGATRTDQIPEHIKSERLTILQKKLSSQQLAFNESCVGSTMKVLFDRIGKFDDQIIGKTPYMQSVYIKNPNKELLCKIIDVKIIKAASNSLTGEIYTEIEL</sequence>
<dbReference type="KEGG" id="rof:AAGW17_01080"/>
<dbReference type="Pfam" id="PF01938">
    <property type="entry name" value="TRAM"/>
    <property type="match status" value="1"/>
</dbReference>
<dbReference type="Pfam" id="PF00919">
    <property type="entry name" value="UPF0004"/>
    <property type="match status" value="1"/>
</dbReference>
<feature type="domain" description="Radical SAM core" evidence="17">
    <location>
        <begin position="148"/>
        <end position="380"/>
    </location>
</feature>
<keyword evidence="2 14" id="KW-0004">4Fe-4S</keyword>
<gene>
    <name evidence="14 18" type="primary">miaB</name>
    <name evidence="18" type="ORF">AAGW17_01080</name>
</gene>
<dbReference type="PANTHER" id="PTHR43020:SF2">
    <property type="entry name" value="MITOCHONDRIAL TRNA METHYLTHIOTRANSFERASE CDK5RAP1"/>
    <property type="match status" value="1"/>
</dbReference>
<dbReference type="GO" id="GO:0035597">
    <property type="term" value="F:tRNA-2-methylthio-N(6)-dimethylallyladenosine(37) synthase activity"/>
    <property type="evidence" value="ECO:0007669"/>
    <property type="project" value="UniProtKB-EC"/>
</dbReference>
<dbReference type="InterPro" id="IPR058240">
    <property type="entry name" value="rSAM_sf"/>
</dbReference>
<dbReference type="NCBIfam" id="TIGR01574">
    <property type="entry name" value="miaB-methiolase"/>
    <property type="match status" value="1"/>
</dbReference>
<evidence type="ECO:0000256" key="8">
    <source>
        <dbReference type="ARBA" id="ARBA00023004"/>
    </source>
</evidence>
<comment type="similarity">
    <text evidence="14">Belongs to the methylthiotransferase family. MiaB subfamily.</text>
</comment>
<dbReference type="InterPro" id="IPR038135">
    <property type="entry name" value="Methylthiotransferase_N_sf"/>
</dbReference>
<keyword evidence="7 14" id="KW-0479">Metal-binding</keyword>
<dbReference type="SFLD" id="SFLDG01082">
    <property type="entry name" value="B12-binding_domain_containing"/>
    <property type="match status" value="1"/>
</dbReference>
<keyword evidence="3 14" id="KW-0963">Cytoplasm</keyword>
<evidence type="ECO:0000256" key="14">
    <source>
        <dbReference type="HAMAP-Rule" id="MF_01864"/>
    </source>
</evidence>
<dbReference type="SFLD" id="SFLDG01061">
    <property type="entry name" value="methylthiotransferase"/>
    <property type="match status" value="1"/>
</dbReference>
<dbReference type="Gene3D" id="3.40.50.12160">
    <property type="entry name" value="Methylthiotransferase, N-terminal domain"/>
    <property type="match status" value="1"/>
</dbReference>
<dbReference type="FunFam" id="3.80.30.20:FF:000001">
    <property type="entry name" value="tRNA-2-methylthio-N(6)-dimethylallyladenosine synthase 2"/>
    <property type="match status" value="1"/>
</dbReference>
<dbReference type="Pfam" id="PF04055">
    <property type="entry name" value="Radical_SAM"/>
    <property type="match status" value="1"/>
</dbReference>
<dbReference type="InterPro" id="IPR020612">
    <property type="entry name" value="Methylthiotransferase_CS"/>
</dbReference>
<keyword evidence="6 14" id="KW-0819">tRNA processing</keyword>
<dbReference type="FunFam" id="3.40.50.12160:FF:000001">
    <property type="entry name" value="tRNA-2-methylthio-N(6)-dimethylallyladenosine synthase"/>
    <property type="match status" value="1"/>
</dbReference>
<comment type="subunit">
    <text evidence="14">Monomer.</text>
</comment>
<evidence type="ECO:0000259" key="17">
    <source>
        <dbReference type="PROSITE" id="PS51918"/>
    </source>
</evidence>
<evidence type="ECO:0000256" key="13">
    <source>
        <dbReference type="ARBA" id="ARBA00052587"/>
    </source>
</evidence>
<evidence type="ECO:0000256" key="4">
    <source>
        <dbReference type="ARBA" id="ARBA00022679"/>
    </source>
</evidence>
<proteinExistence type="inferred from homology"/>
<reference evidence="18" key="1">
    <citation type="submission" date="2024-05" db="EMBL/GenBank/DDBJ databases">
        <title>Characterization of a novel Rickettsia species. (Rickettsia oklahomia sp. nov.) from Amblyomma americanum ticks.</title>
        <authorList>
            <person name="Korla P.K."/>
            <person name="Karounos M."/>
            <person name="Wilson J.M."/>
            <person name="Little S.E."/>
            <person name="Qurollo B.A."/>
        </authorList>
    </citation>
    <scope>NUCLEOTIDE SEQUENCE</scope>
    <source>
        <strain evidence="18">Oklahoma-10</strain>
    </source>
</reference>
<dbReference type="InterPro" id="IPR006463">
    <property type="entry name" value="MiaB_methiolase"/>
</dbReference>
<dbReference type="PROSITE" id="PS01278">
    <property type="entry name" value="MTTASE_RADICAL"/>
    <property type="match status" value="1"/>
</dbReference>
<dbReference type="PROSITE" id="PS50926">
    <property type="entry name" value="TRAM"/>
    <property type="match status" value="1"/>
</dbReference>
<dbReference type="NCBIfam" id="TIGR00089">
    <property type="entry name" value="MiaB/RimO family radical SAM methylthiotransferase"/>
    <property type="match status" value="1"/>
</dbReference>
<keyword evidence="8 14" id="KW-0408">Iron</keyword>
<feature type="binding site" evidence="14">
    <location>
        <position position="162"/>
    </location>
    <ligand>
        <name>[4Fe-4S] cluster</name>
        <dbReference type="ChEBI" id="CHEBI:49883"/>
        <label>2</label>
        <note>4Fe-4S-S-AdoMet</note>
    </ligand>
</feature>
<dbReference type="InterPro" id="IPR006638">
    <property type="entry name" value="Elp3/MiaA/NifB-like_rSAM"/>
</dbReference>
<dbReference type="InterPro" id="IPR007197">
    <property type="entry name" value="rSAM"/>
</dbReference>
<comment type="catalytic activity">
    <reaction evidence="11">
        <text>N(6)-dimethylallyladenosine(37) in tRNA + (sulfur carrier)-SH + AH2 + S-adenosyl-L-methionine = 2-thio-N(6)-dimethylallyladenosine(37) in tRNA + (sulfur carrier)-H + 5'-deoxyadenosine + L-methionine + A + H(+)</text>
        <dbReference type="Rhea" id="RHEA:36339"/>
        <dbReference type="Rhea" id="RHEA-COMP:10375"/>
        <dbReference type="Rhea" id="RHEA-COMP:10377"/>
        <dbReference type="Rhea" id="RHEA-COMP:14737"/>
        <dbReference type="Rhea" id="RHEA-COMP:14739"/>
        <dbReference type="ChEBI" id="CHEBI:13193"/>
        <dbReference type="ChEBI" id="CHEBI:15378"/>
        <dbReference type="ChEBI" id="CHEBI:17319"/>
        <dbReference type="ChEBI" id="CHEBI:17499"/>
        <dbReference type="ChEBI" id="CHEBI:29917"/>
        <dbReference type="ChEBI" id="CHEBI:57844"/>
        <dbReference type="ChEBI" id="CHEBI:59789"/>
        <dbReference type="ChEBI" id="CHEBI:64428"/>
        <dbReference type="ChEBI" id="CHEBI:74415"/>
        <dbReference type="ChEBI" id="CHEBI:74416"/>
    </reaction>
    <physiologicalReaction direction="left-to-right" evidence="11">
        <dbReference type="Rhea" id="RHEA:36340"/>
    </physiologicalReaction>
</comment>
<evidence type="ECO:0000259" key="16">
    <source>
        <dbReference type="PROSITE" id="PS51449"/>
    </source>
</evidence>
<keyword evidence="5 14" id="KW-0949">S-adenosyl-L-methionine</keyword>
<comment type="cofactor">
    <cofactor evidence="14">
        <name>[4Fe-4S] cluster</name>
        <dbReference type="ChEBI" id="CHEBI:49883"/>
    </cofactor>
    <text evidence="14">Binds 2 [4Fe-4S] clusters. One cluster is coordinated with 3 cysteines and an exchangeable S-adenosyl-L-methionine.</text>
</comment>
<dbReference type="CDD" id="cd01335">
    <property type="entry name" value="Radical_SAM"/>
    <property type="match status" value="1"/>
</dbReference>
<feature type="binding site" evidence="14">
    <location>
        <position position="169"/>
    </location>
    <ligand>
        <name>[4Fe-4S] cluster</name>
        <dbReference type="ChEBI" id="CHEBI:49883"/>
        <label>2</label>
        <note>4Fe-4S-S-AdoMet</note>
    </ligand>
</feature>
<keyword evidence="9 14" id="KW-0411">Iron-sulfur</keyword>
<evidence type="ECO:0000313" key="18">
    <source>
        <dbReference type="EMBL" id="XBG66488.1"/>
    </source>
</evidence>
<evidence type="ECO:0000256" key="6">
    <source>
        <dbReference type="ARBA" id="ARBA00022694"/>
    </source>
</evidence>
<dbReference type="HAMAP" id="MF_01864">
    <property type="entry name" value="tRNA_metthiotr_MiaB"/>
    <property type="match status" value="1"/>
</dbReference>
<evidence type="ECO:0000256" key="5">
    <source>
        <dbReference type="ARBA" id="ARBA00022691"/>
    </source>
</evidence>
<dbReference type="AlphaFoldDB" id="A0AAU7BZT2"/>
<evidence type="ECO:0000256" key="3">
    <source>
        <dbReference type="ARBA" id="ARBA00022490"/>
    </source>
</evidence>
<evidence type="ECO:0000256" key="12">
    <source>
        <dbReference type="ARBA" id="ARBA00052380"/>
    </source>
</evidence>
<dbReference type="GO" id="GO:0005829">
    <property type="term" value="C:cytosol"/>
    <property type="evidence" value="ECO:0007669"/>
    <property type="project" value="TreeGrafter"/>
</dbReference>
<dbReference type="SUPFAM" id="SSF102114">
    <property type="entry name" value="Radical SAM enzymes"/>
    <property type="match status" value="1"/>
</dbReference>
<dbReference type="InterPro" id="IPR023404">
    <property type="entry name" value="rSAM_horseshoe"/>
</dbReference>
<dbReference type="InterPro" id="IPR013848">
    <property type="entry name" value="Methylthiotransferase_N"/>
</dbReference>
<dbReference type="SFLD" id="SFLDF00273">
    <property type="entry name" value="(dimethylallyl)adenosine_tRNA"/>
    <property type="match status" value="1"/>
</dbReference>
<evidence type="ECO:0000256" key="1">
    <source>
        <dbReference type="ARBA" id="ARBA00003234"/>
    </source>
</evidence>
<dbReference type="PROSITE" id="PS51449">
    <property type="entry name" value="MTTASE_N"/>
    <property type="match status" value="1"/>
</dbReference>
<comment type="catalytic activity">
    <reaction evidence="12">
        <text>2-thio-N(6)-dimethylallyladenosine(37) in tRNA + S-adenosyl-L-methionine = 2-methylsulfanyl-N(6)-dimethylallyladenosine(37) in tRNA + S-adenosyl-L-homocysteine + H(+)</text>
        <dbReference type="Rhea" id="RHEA:37063"/>
        <dbReference type="Rhea" id="RHEA-COMP:10376"/>
        <dbReference type="Rhea" id="RHEA-COMP:10377"/>
        <dbReference type="ChEBI" id="CHEBI:15378"/>
        <dbReference type="ChEBI" id="CHEBI:57856"/>
        <dbReference type="ChEBI" id="CHEBI:59789"/>
        <dbReference type="ChEBI" id="CHEBI:74416"/>
        <dbReference type="ChEBI" id="CHEBI:74417"/>
    </reaction>
    <physiologicalReaction direction="left-to-right" evidence="12">
        <dbReference type="Rhea" id="RHEA:37064"/>
    </physiologicalReaction>
</comment>
<feature type="binding site" evidence="14">
    <location>
        <position position="87"/>
    </location>
    <ligand>
        <name>[4Fe-4S] cluster</name>
        <dbReference type="ChEBI" id="CHEBI:49883"/>
        <label>1</label>
    </ligand>
</feature>
<comment type="catalytic activity">
    <reaction evidence="13">
        <text>N(6)-dimethylallyladenosine(37) in tRNA + (sulfur carrier)-SH + AH2 + 2 S-adenosyl-L-methionine = 2-methylsulfanyl-N(6)-dimethylallyladenosine(37) in tRNA + (sulfur carrier)-H + 5'-deoxyadenosine + L-methionine + A + S-adenosyl-L-homocysteine + 2 H(+)</text>
        <dbReference type="Rhea" id="RHEA:37067"/>
        <dbReference type="Rhea" id="RHEA-COMP:10375"/>
        <dbReference type="Rhea" id="RHEA-COMP:10376"/>
        <dbReference type="Rhea" id="RHEA-COMP:14737"/>
        <dbReference type="Rhea" id="RHEA-COMP:14739"/>
        <dbReference type="ChEBI" id="CHEBI:13193"/>
        <dbReference type="ChEBI" id="CHEBI:15378"/>
        <dbReference type="ChEBI" id="CHEBI:17319"/>
        <dbReference type="ChEBI" id="CHEBI:17499"/>
        <dbReference type="ChEBI" id="CHEBI:29917"/>
        <dbReference type="ChEBI" id="CHEBI:57844"/>
        <dbReference type="ChEBI" id="CHEBI:57856"/>
        <dbReference type="ChEBI" id="CHEBI:59789"/>
        <dbReference type="ChEBI" id="CHEBI:64428"/>
        <dbReference type="ChEBI" id="CHEBI:74415"/>
        <dbReference type="ChEBI" id="CHEBI:74417"/>
        <dbReference type="EC" id="2.8.4.3"/>
    </reaction>
    <physiologicalReaction direction="left-to-right" evidence="13">
        <dbReference type="Rhea" id="RHEA:37068"/>
    </physiologicalReaction>
</comment>
<dbReference type="EC" id="2.8.4.3" evidence="10 14"/>
<feature type="domain" description="MTTase N-terminal" evidence="16">
    <location>
        <begin position="3"/>
        <end position="124"/>
    </location>
</feature>
<feature type="binding site" evidence="14">
    <location>
        <position position="166"/>
    </location>
    <ligand>
        <name>[4Fe-4S] cluster</name>
        <dbReference type="ChEBI" id="CHEBI:49883"/>
        <label>2</label>
        <note>4Fe-4S-S-AdoMet</note>
    </ligand>
</feature>
<comment type="function">
    <text evidence="1 14">Catalyzes the methylthiolation of N6-(dimethylallyl)adenosine (i(6)A), leading to the formation of 2-methylthio-N6-(dimethylallyl)adenosine (ms(2)i(6)A) at position 37 in tRNAs that read codons beginning with uridine.</text>
</comment>
<evidence type="ECO:0000256" key="2">
    <source>
        <dbReference type="ARBA" id="ARBA00022485"/>
    </source>
</evidence>
<feature type="domain" description="TRAM" evidence="15">
    <location>
        <begin position="383"/>
        <end position="446"/>
    </location>
</feature>
<feature type="binding site" evidence="14">
    <location>
        <position position="12"/>
    </location>
    <ligand>
        <name>[4Fe-4S] cluster</name>
        <dbReference type="ChEBI" id="CHEBI:49883"/>
        <label>1</label>
    </ligand>
</feature>